<feature type="domain" description="Orn/Lys/Arg decarboxylases family 1 pyridoxal-P attachment site" evidence="6">
    <location>
        <begin position="37"/>
        <end position="297"/>
    </location>
</feature>
<evidence type="ECO:0000256" key="2">
    <source>
        <dbReference type="ARBA" id="ARBA00010671"/>
    </source>
</evidence>
<evidence type="ECO:0000259" key="7">
    <source>
        <dbReference type="Pfam" id="PF03711"/>
    </source>
</evidence>
<comment type="caution">
    <text evidence="8">The sequence shown here is derived from an EMBL/GenBank/DDBJ whole genome shotgun (WGS) entry which is preliminary data.</text>
</comment>
<dbReference type="InterPro" id="IPR008286">
    <property type="entry name" value="Prn/Lys/Arg_de-COase_C"/>
</dbReference>
<dbReference type="Gene3D" id="3.40.640.10">
    <property type="entry name" value="Type I PLP-dependent aspartate aminotransferase-like (Major domain)"/>
    <property type="match status" value="1"/>
</dbReference>
<name>A0ABR7MY60_9FIRM</name>
<comment type="similarity">
    <text evidence="2">Belongs to the Orn/Lys/Arg decarboxylase class-I family.</text>
</comment>
<organism evidence="8 9">
    <name type="scientific">Jutongia huaianensis</name>
    <dbReference type="NCBI Taxonomy" id="2763668"/>
    <lineage>
        <taxon>Bacteria</taxon>
        <taxon>Bacillati</taxon>
        <taxon>Bacillota</taxon>
        <taxon>Clostridia</taxon>
        <taxon>Lachnospirales</taxon>
        <taxon>Lachnospiraceae</taxon>
        <taxon>Jutongia</taxon>
    </lineage>
</organism>
<dbReference type="PANTHER" id="PTHR43277:SF3">
    <property type="entry name" value="DECARBOXYLASE, PUTATIVE-RELATED"/>
    <property type="match status" value="1"/>
</dbReference>
<evidence type="ECO:0000256" key="3">
    <source>
        <dbReference type="ARBA" id="ARBA00022793"/>
    </source>
</evidence>
<comment type="cofactor">
    <cofactor evidence="1">
        <name>pyridoxal 5'-phosphate</name>
        <dbReference type="ChEBI" id="CHEBI:597326"/>
    </cofactor>
</comment>
<dbReference type="InterPro" id="IPR015424">
    <property type="entry name" value="PyrdxlP-dep_Trfase"/>
</dbReference>
<keyword evidence="5" id="KW-0456">Lyase</keyword>
<keyword evidence="3" id="KW-0210">Decarboxylase</keyword>
<accession>A0ABR7MY60</accession>
<keyword evidence="4" id="KW-0663">Pyridoxal phosphate</keyword>
<keyword evidence="9" id="KW-1185">Reference proteome</keyword>
<dbReference type="GO" id="GO:0016740">
    <property type="term" value="F:transferase activity"/>
    <property type="evidence" value="ECO:0007669"/>
    <property type="project" value="UniProtKB-KW"/>
</dbReference>
<evidence type="ECO:0000313" key="9">
    <source>
        <dbReference type="Proteomes" id="UP000606193"/>
    </source>
</evidence>
<dbReference type="Proteomes" id="UP000606193">
    <property type="component" value="Unassembled WGS sequence"/>
</dbReference>
<dbReference type="InterPro" id="IPR052357">
    <property type="entry name" value="Orn_Lys_Arg_decarboxylase-I"/>
</dbReference>
<dbReference type="InterPro" id="IPR015421">
    <property type="entry name" value="PyrdxlP-dep_Trfase_major"/>
</dbReference>
<reference evidence="8 9" key="1">
    <citation type="submission" date="2020-08" db="EMBL/GenBank/DDBJ databases">
        <title>Genome public.</title>
        <authorList>
            <person name="Liu C."/>
            <person name="Sun Q."/>
        </authorList>
    </citation>
    <scope>NUCLEOTIDE SEQUENCE [LARGE SCALE GENOMIC DNA]</scope>
    <source>
        <strain evidence="8 9">NSJ-37</strain>
    </source>
</reference>
<dbReference type="InterPro" id="IPR000310">
    <property type="entry name" value="Orn/Lys/Arg_deCO2ase_major_dom"/>
</dbReference>
<dbReference type="SUPFAM" id="SSF53383">
    <property type="entry name" value="PLP-dependent transferases"/>
    <property type="match status" value="1"/>
</dbReference>
<dbReference type="SUPFAM" id="SSF55904">
    <property type="entry name" value="Ornithine decarboxylase C-terminal domain"/>
    <property type="match status" value="1"/>
</dbReference>
<dbReference type="RefSeq" id="WP_249296997.1">
    <property type="nucleotide sequence ID" value="NZ_JACRSX010000001.1"/>
</dbReference>
<evidence type="ECO:0000259" key="6">
    <source>
        <dbReference type="Pfam" id="PF01276"/>
    </source>
</evidence>
<evidence type="ECO:0000256" key="1">
    <source>
        <dbReference type="ARBA" id="ARBA00001933"/>
    </source>
</evidence>
<dbReference type="PANTHER" id="PTHR43277">
    <property type="entry name" value="ARGININE DECARBOXYLASE"/>
    <property type="match status" value="1"/>
</dbReference>
<evidence type="ECO:0000313" key="8">
    <source>
        <dbReference type="EMBL" id="MBC8561296.1"/>
    </source>
</evidence>
<evidence type="ECO:0000256" key="5">
    <source>
        <dbReference type="ARBA" id="ARBA00023239"/>
    </source>
</evidence>
<evidence type="ECO:0000256" key="4">
    <source>
        <dbReference type="ARBA" id="ARBA00022898"/>
    </source>
</evidence>
<dbReference type="Pfam" id="PF03711">
    <property type="entry name" value="OKR_DC_1_C"/>
    <property type="match status" value="1"/>
</dbReference>
<dbReference type="Pfam" id="PF01276">
    <property type="entry name" value="OKR_DC_1"/>
    <property type="match status" value="1"/>
</dbReference>
<keyword evidence="8" id="KW-0808">Transferase</keyword>
<feature type="domain" description="Orn/Lys/Arg decarboxylase C-terminal" evidence="7">
    <location>
        <begin position="384"/>
        <end position="450"/>
    </location>
</feature>
<gene>
    <name evidence="8" type="ORF">H8704_01380</name>
</gene>
<proteinExistence type="inferred from homology"/>
<sequence>MRTPVADFIDSYIAGDGVRAHMPGHKGAGPLGIEVRDITEIAGADVLSESVGILGESQKNACTLFGTGATLYSTEGSSLAVKAMLYSVMMHWKQGVKETEYSRPFILAARNVHRAMLDGCALLDLDLEFIRSGQAHGLCSAVVTAQEVEKSLKACGKLPAAVYLTSPDYLGVQSDIAAIAEVCHKYGTLLAVDNAHGAYLAFLEASKHPIHLGADLCCDSAHKTLPVLTGGAYLHLHENIVSEILDSARKGLTMFGSTSPSYLILQSLDLCNEYLEREFRRELAECVKKIRQFKKAAGDRGLHIMEGEPLKIVIDTGASGYDGEEIAGELREFVYCTGGRKRSGIECEFADHHTVVFMMSPQNGPEDWNMMYRWLDRTRLRHPEKAFAPVERPGMKPVIRRMTIREAVFAESEVIPVREAEGRILAQETVSCPPAIPIAVSGEEIDGNMIRVFEEYGIRDVSVVK</sequence>
<dbReference type="Gene3D" id="3.90.100.10">
    <property type="entry name" value="Orn/Lys/Arg decarboxylase, C-terminal domain"/>
    <property type="match status" value="1"/>
</dbReference>
<protein>
    <submittedName>
        <fullName evidence="8">PLP-dependent transferase</fullName>
    </submittedName>
</protein>
<dbReference type="EMBL" id="JACRSX010000001">
    <property type="protein sequence ID" value="MBC8561296.1"/>
    <property type="molecule type" value="Genomic_DNA"/>
</dbReference>
<dbReference type="InterPro" id="IPR036633">
    <property type="entry name" value="Prn/Lys/Arg_de-COase_C_sf"/>
</dbReference>